<dbReference type="GO" id="GO:0019264">
    <property type="term" value="P:glycine biosynthetic process from serine"/>
    <property type="evidence" value="ECO:0007669"/>
    <property type="project" value="UniProtKB-UniRule"/>
</dbReference>
<comment type="subcellular location">
    <subcellularLocation>
        <location evidence="9">Cytoplasm</location>
    </subcellularLocation>
</comment>
<dbReference type="FunFam" id="3.40.640.10:FF:000101">
    <property type="entry name" value="Serine hydroxymethyltransferase"/>
    <property type="match status" value="1"/>
</dbReference>
<dbReference type="AlphaFoldDB" id="A0A7C4D6H7"/>
<evidence type="ECO:0000256" key="2">
    <source>
        <dbReference type="ARBA" id="ARBA00006376"/>
    </source>
</evidence>
<dbReference type="InterPro" id="IPR015422">
    <property type="entry name" value="PyrdxlP-dep_Trfase_small"/>
</dbReference>
<dbReference type="InterPro" id="IPR019798">
    <property type="entry name" value="Ser_HO-MeTrfase_PLP_BS"/>
</dbReference>
<dbReference type="GO" id="GO:0008168">
    <property type="term" value="F:methyltransferase activity"/>
    <property type="evidence" value="ECO:0007669"/>
    <property type="project" value="UniProtKB-KW"/>
</dbReference>
<feature type="site" description="Plays an important role in substrate specificity" evidence="9">
    <location>
        <position position="231"/>
    </location>
</feature>
<dbReference type="HAMAP" id="MF_00051">
    <property type="entry name" value="SHMT"/>
    <property type="match status" value="1"/>
</dbReference>
<accession>A0A7C4D6H7</accession>
<comment type="caution">
    <text evidence="9">Lacks conserved residue(s) required for the propagation of feature annotation.</text>
</comment>
<keyword evidence="5 9" id="KW-0554">One-carbon metabolism</keyword>
<dbReference type="PROSITE" id="PS00096">
    <property type="entry name" value="SHMT"/>
    <property type="match status" value="1"/>
</dbReference>
<evidence type="ECO:0000256" key="6">
    <source>
        <dbReference type="ARBA" id="ARBA00022605"/>
    </source>
</evidence>
<keyword evidence="7 9" id="KW-0808">Transferase</keyword>
<proteinExistence type="inferred from homology"/>
<dbReference type="InterPro" id="IPR001085">
    <property type="entry name" value="Ser_HO-MeTrfase"/>
</dbReference>
<gene>
    <name evidence="9" type="primary">glyA</name>
    <name evidence="12" type="ORF">ENU14_00565</name>
</gene>
<dbReference type="InterPro" id="IPR015424">
    <property type="entry name" value="PyrdxlP-dep_Trfase"/>
</dbReference>
<keyword evidence="8 9" id="KW-0663">Pyridoxal phosphate</keyword>
<dbReference type="Pfam" id="PF00464">
    <property type="entry name" value="SHMT"/>
    <property type="match status" value="1"/>
</dbReference>
<evidence type="ECO:0000256" key="10">
    <source>
        <dbReference type="PIRSR" id="PIRSR000412-50"/>
    </source>
</evidence>
<comment type="similarity">
    <text evidence="2 9">Belongs to the SHMT family.</text>
</comment>
<comment type="caution">
    <text evidence="12">The sequence shown here is derived from an EMBL/GenBank/DDBJ whole genome shotgun (WGS) entry which is preliminary data.</text>
</comment>
<dbReference type="CDD" id="cd00378">
    <property type="entry name" value="SHMT"/>
    <property type="match status" value="1"/>
</dbReference>
<evidence type="ECO:0000259" key="11">
    <source>
        <dbReference type="Pfam" id="PF00464"/>
    </source>
</evidence>
<dbReference type="PIRSF" id="PIRSF000412">
    <property type="entry name" value="SHMT"/>
    <property type="match status" value="1"/>
</dbReference>
<sequence length="439" mass="49458">MLNDLLSKYSDLKKVYELTVSHTIWRKKYCLNLIASENVMSPLAMLLYLNDAMHRYAEGKPYKRYYQGLIYFDELEVTAQKIIGELLNTEYVELRPISGTIANATVFRAYANPGDKAVVAPVQGGAHVSHTRYGTLGALGIEQIDMPFEVENWNIDVDGARKVIENTKPKIVTLGFSLYLFPNPTKEISDIAHSVGAKVVHDVAHVLGLITGKQWRNPLEEGADLITSSTHKTFPGPQGGLIATRSEEDYKTIGRIVFPMFVSNHHLHRLAGVAVTGLEMKYWGVEYARQIIRNAKTLAESLAEQGFKVVAENRGFTESHQVVLDVRKQGGGSRVAELFEKANIIVNKNLLPWDKPEDIKNPSGIRIGVQEVTRWGMKESDMKQIAEFMRMVAIDNKDPEDVKKKVIDFRKDFNKVHYGFDIDSEDELKLLKIMLHGGE</sequence>
<comment type="subunit">
    <text evidence="3 9">Homodimer.</text>
</comment>
<evidence type="ECO:0000256" key="5">
    <source>
        <dbReference type="ARBA" id="ARBA00022563"/>
    </source>
</evidence>
<dbReference type="InterPro" id="IPR015421">
    <property type="entry name" value="PyrdxlP-dep_Trfase_major"/>
</dbReference>
<evidence type="ECO:0000256" key="8">
    <source>
        <dbReference type="ARBA" id="ARBA00022898"/>
    </source>
</evidence>
<evidence type="ECO:0000256" key="9">
    <source>
        <dbReference type="HAMAP-Rule" id="MF_00051"/>
    </source>
</evidence>
<dbReference type="GO" id="GO:0004372">
    <property type="term" value="F:glycine hydroxymethyltransferase activity"/>
    <property type="evidence" value="ECO:0007669"/>
    <property type="project" value="UniProtKB-UniRule"/>
</dbReference>
<comment type="function">
    <text evidence="9">Catalyzes the reversible interconversion of serine and glycine with a modified folate serving as the one-carbon carrier. Also exhibits a pteridine-independent aldolase activity toward beta-hydroxyamino acids, producing glycine and aldehydes, via a retro-aldol mechanism.</text>
</comment>
<feature type="binding site" evidence="9">
    <location>
        <begin position="126"/>
        <end position="128"/>
    </location>
    <ligand>
        <name>(6S)-5,6,7,8-tetrahydrofolate</name>
        <dbReference type="ChEBI" id="CHEBI:57453"/>
    </ligand>
</feature>
<evidence type="ECO:0000313" key="12">
    <source>
        <dbReference type="EMBL" id="HGM58074.1"/>
    </source>
</evidence>
<dbReference type="InterPro" id="IPR049943">
    <property type="entry name" value="Ser_HO-MeTrfase-like"/>
</dbReference>
<keyword evidence="12" id="KW-0489">Methyltransferase</keyword>
<evidence type="ECO:0000256" key="3">
    <source>
        <dbReference type="ARBA" id="ARBA00011738"/>
    </source>
</evidence>
<dbReference type="FunFam" id="3.90.1150.10:FF:000114">
    <property type="entry name" value="Serine hydroxymethyltransferase"/>
    <property type="match status" value="1"/>
</dbReference>
<feature type="domain" description="Serine hydroxymethyltransferase-like" evidence="11">
    <location>
        <begin position="21"/>
        <end position="389"/>
    </location>
</feature>
<dbReference type="GO" id="GO:0030170">
    <property type="term" value="F:pyridoxal phosphate binding"/>
    <property type="evidence" value="ECO:0007669"/>
    <property type="project" value="UniProtKB-UniRule"/>
</dbReference>
<reference evidence="12" key="1">
    <citation type="journal article" date="2020" name="mSystems">
        <title>Genome- and Community-Level Interaction Insights into Carbon Utilization and Element Cycling Functions of Hydrothermarchaeota in Hydrothermal Sediment.</title>
        <authorList>
            <person name="Zhou Z."/>
            <person name="Liu Y."/>
            <person name="Xu W."/>
            <person name="Pan J."/>
            <person name="Luo Z.H."/>
            <person name="Li M."/>
        </authorList>
    </citation>
    <scope>NUCLEOTIDE SEQUENCE [LARGE SCALE GENOMIC DNA]</scope>
    <source>
        <strain evidence="12">SpSt-642</strain>
    </source>
</reference>
<dbReference type="PANTHER" id="PTHR11680:SF35">
    <property type="entry name" value="SERINE HYDROXYMETHYLTRANSFERASE 1"/>
    <property type="match status" value="1"/>
</dbReference>
<evidence type="ECO:0000256" key="1">
    <source>
        <dbReference type="ARBA" id="ARBA00001933"/>
    </source>
</evidence>
<dbReference type="NCBIfam" id="NF000586">
    <property type="entry name" value="PRK00011.1"/>
    <property type="match status" value="1"/>
</dbReference>
<dbReference type="Gene3D" id="3.40.640.10">
    <property type="entry name" value="Type I PLP-dependent aspartate aminotransferase-like (Major domain)"/>
    <property type="match status" value="1"/>
</dbReference>
<dbReference type="InterPro" id="IPR039429">
    <property type="entry name" value="SHMT-like_dom"/>
</dbReference>
<keyword evidence="6 9" id="KW-0028">Amino-acid biosynthesis</keyword>
<comment type="pathway">
    <text evidence="9">Amino-acid biosynthesis; glycine biosynthesis; glycine from L-serine: step 1/1.</text>
</comment>
<dbReference type="GO" id="GO:0032259">
    <property type="term" value="P:methylation"/>
    <property type="evidence" value="ECO:0007669"/>
    <property type="project" value="UniProtKB-KW"/>
</dbReference>
<name>A0A7C4D6H7_STAMA</name>
<feature type="modified residue" description="N6-(pyridoxal phosphate)lysine" evidence="9 10">
    <location>
        <position position="232"/>
    </location>
</feature>
<protein>
    <recommendedName>
        <fullName evidence="9">Serine hydroxymethyltransferase</fullName>
        <shortName evidence="9">SHMT</shortName>
        <shortName evidence="9">Serine methylase</shortName>
        <ecNumber evidence="9">2.1.2.-</ecNumber>
    </recommendedName>
</protein>
<evidence type="ECO:0000256" key="4">
    <source>
        <dbReference type="ARBA" id="ARBA00022490"/>
    </source>
</evidence>
<dbReference type="EC" id="2.1.2.-" evidence="9"/>
<keyword evidence="4 9" id="KW-0963">Cytoplasm</keyword>
<dbReference type="Gene3D" id="3.90.1150.10">
    <property type="entry name" value="Aspartate Aminotransferase, domain 1"/>
    <property type="match status" value="1"/>
</dbReference>
<dbReference type="GO" id="GO:0035999">
    <property type="term" value="P:tetrahydrofolate interconversion"/>
    <property type="evidence" value="ECO:0007669"/>
    <property type="project" value="InterPro"/>
</dbReference>
<dbReference type="SUPFAM" id="SSF53383">
    <property type="entry name" value="PLP-dependent transferases"/>
    <property type="match status" value="1"/>
</dbReference>
<dbReference type="UniPathway" id="UPA00288">
    <property type="reaction ID" value="UER01023"/>
</dbReference>
<evidence type="ECO:0000256" key="7">
    <source>
        <dbReference type="ARBA" id="ARBA00022679"/>
    </source>
</evidence>
<feature type="binding site" evidence="9">
    <location>
        <position position="248"/>
    </location>
    <ligand>
        <name>(6S)-5,6,7,8-tetrahydrofolate</name>
        <dbReference type="ChEBI" id="CHEBI:57453"/>
    </ligand>
</feature>
<comment type="cofactor">
    <cofactor evidence="1 9 10">
        <name>pyridoxal 5'-phosphate</name>
        <dbReference type="ChEBI" id="CHEBI:597326"/>
    </cofactor>
</comment>
<dbReference type="EMBL" id="DTBJ01000007">
    <property type="protein sequence ID" value="HGM58074.1"/>
    <property type="molecule type" value="Genomic_DNA"/>
</dbReference>
<dbReference type="PANTHER" id="PTHR11680">
    <property type="entry name" value="SERINE HYDROXYMETHYLTRANSFERASE"/>
    <property type="match status" value="1"/>
</dbReference>
<organism evidence="12">
    <name type="scientific">Staphylothermus marinus</name>
    <dbReference type="NCBI Taxonomy" id="2280"/>
    <lineage>
        <taxon>Archaea</taxon>
        <taxon>Thermoproteota</taxon>
        <taxon>Thermoprotei</taxon>
        <taxon>Desulfurococcales</taxon>
        <taxon>Desulfurococcaceae</taxon>
        <taxon>Staphylothermus</taxon>
    </lineage>
</organism>
<dbReference type="GO" id="GO:0005737">
    <property type="term" value="C:cytoplasm"/>
    <property type="evidence" value="ECO:0007669"/>
    <property type="project" value="UniProtKB-SubCell"/>
</dbReference>